<feature type="region of interest" description="Disordered" evidence="1">
    <location>
        <begin position="74"/>
        <end position="96"/>
    </location>
</feature>
<evidence type="ECO:0000313" key="2">
    <source>
        <dbReference type="EMBL" id="GFY47932.1"/>
    </source>
</evidence>
<dbReference type="AlphaFoldDB" id="A0A8X6XE41"/>
<evidence type="ECO:0000313" key="3">
    <source>
        <dbReference type="EMBL" id="GFY50141.1"/>
    </source>
</evidence>
<name>A0A8X6XE41_9ARAC</name>
<accession>A0A8X6XE41</accession>
<protein>
    <submittedName>
        <fullName evidence="3">Uncharacterized protein</fullName>
    </submittedName>
</protein>
<feature type="region of interest" description="Disordered" evidence="1">
    <location>
        <begin position="1"/>
        <end position="21"/>
    </location>
</feature>
<reference evidence="3" key="1">
    <citation type="submission" date="2020-08" db="EMBL/GenBank/DDBJ databases">
        <title>Multicomponent nature underlies the extraordinary mechanical properties of spider dragline silk.</title>
        <authorList>
            <person name="Kono N."/>
            <person name="Nakamura H."/>
            <person name="Mori M."/>
            <person name="Yoshida Y."/>
            <person name="Ohtoshi R."/>
            <person name="Malay A.D."/>
            <person name="Moran D.A.P."/>
            <person name="Tomita M."/>
            <person name="Numata K."/>
            <person name="Arakawa K."/>
        </authorList>
    </citation>
    <scope>NUCLEOTIDE SEQUENCE</scope>
</reference>
<comment type="caution">
    <text evidence="3">The sequence shown here is derived from an EMBL/GenBank/DDBJ whole genome shotgun (WGS) entry which is preliminary data.</text>
</comment>
<dbReference type="Proteomes" id="UP000886998">
    <property type="component" value="Unassembled WGS sequence"/>
</dbReference>
<proteinExistence type="predicted"/>
<organism evidence="3 4">
    <name type="scientific">Trichonephila inaurata madagascariensis</name>
    <dbReference type="NCBI Taxonomy" id="2747483"/>
    <lineage>
        <taxon>Eukaryota</taxon>
        <taxon>Metazoa</taxon>
        <taxon>Ecdysozoa</taxon>
        <taxon>Arthropoda</taxon>
        <taxon>Chelicerata</taxon>
        <taxon>Arachnida</taxon>
        <taxon>Araneae</taxon>
        <taxon>Araneomorphae</taxon>
        <taxon>Entelegynae</taxon>
        <taxon>Araneoidea</taxon>
        <taxon>Nephilidae</taxon>
        <taxon>Trichonephila</taxon>
        <taxon>Trichonephila inaurata</taxon>
    </lineage>
</organism>
<evidence type="ECO:0000256" key="1">
    <source>
        <dbReference type="SAM" id="MobiDB-lite"/>
    </source>
</evidence>
<evidence type="ECO:0000313" key="4">
    <source>
        <dbReference type="Proteomes" id="UP000886998"/>
    </source>
</evidence>
<keyword evidence="4" id="KW-1185">Reference proteome</keyword>
<sequence length="96" mass="10950">MMGIRNSIYQPSKFPPNHGPPNLPIDIFIRRTERCRCKEDSVLHVPEKPHNKSRNNSRDDDLLALVLQCPNLSSPPLEDLEMNNKSATTHVQTMFG</sequence>
<dbReference type="EMBL" id="BMAV01006213">
    <property type="protein sequence ID" value="GFY47932.1"/>
    <property type="molecule type" value="Genomic_DNA"/>
</dbReference>
<dbReference type="EMBL" id="BMAV01007331">
    <property type="protein sequence ID" value="GFY50141.1"/>
    <property type="molecule type" value="Genomic_DNA"/>
</dbReference>
<feature type="compositionally biased region" description="Polar residues" evidence="1">
    <location>
        <begin position="83"/>
        <end position="96"/>
    </location>
</feature>
<gene>
    <name evidence="3" type="ORF">TNIN_316231</name>
    <name evidence="2" type="ORF">TNIN_444401</name>
</gene>